<dbReference type="Pfam" id="PF02308">
    <property type="entry name" value="MgtC"/>
    <property type="match status" value="1"/>
</dbReference>
<feature type="transmembrane region" description="Helical" evidence="1">
    <location>
        <begin position="177"/>
        <end position="196"/>
    </location>
</feature>
<keyword evidence="5" id="KW-1185">Reference proteome</keyword>
<keyword evidence="1" id="KW-0472">Membrane</keyword>
<proteinExistence type="predicted"/>
<dbReference type="Proteomes" id="UP000611945">
    <property type="component" value="Unassembled WGS sequence"/>
</dbReference>
<feature type="transmembrane region" description="Helical" evidence="1">
    <location>
        <begin position="203"/>
        <end position="224"/>
    </location>
</feature>
<dbReference type="InterPro" id="IPR025105">
    <property type="entry name" value="DUF4010"/>
</dbReference>
<feature type="transmembrane region" description="Helical" evidence="1">
    <location>
        <begin position="96"/>
        <end position="129"/>
    </location>
</feature>
<dbReference type="InterPro" id="IPR049177">
    <property type="entry name" value="MgtC_SapB_SrpB_YhiD_N"/>
</dbReference>
<sequence>MDTPHLLLSLATALAIGLLIGAERGWRGRTLNDGQLAAGIRTHGLVGLFGGLSTLLADTFGGGAWIASLVVLGLLVLAGYVNDLHKNGDRGLTSEIALLLTFVLGSLALADYRALAASCAVLVAVLLSLKDQLHGALKRLSAVEVSGALKLLFISLVLLPVLPNQGYGPWGVLNPYSIWWMVVLIASIGFAAYVAVRLVGTRHGLLLTALLGGLVSSTAMTLSLARLHDQTRLRNVLAAGLLATSALMFPRVLLEVGVINASLLPALLGPLLVSCAVYAAGALWWISRPHEPGSPDSEAPLSNPFELAPALRFAALLVLILFLVEGGRRLFGDAGVYLVALLSGLADVDAITLSLARNAQSDLHASTAVYGIFLAALSNSLVKGLLIAVVGGRHLALRTLPFMAVGLMAGAALLLTA</sequence>
<feature type="transmembrane region" description="Helical" evidence="1">
    <location>
        <begin position="266"/>
        <end position="287"/>
    </location>
</feature>
<dbReference type="RefSeq" id="WP_251836802.1">
    <property type="nucleotide sequence ID" value="NZ_JACSQG010000006.1"/>
</dbReference>
<evidence type="ECO:0000259" key="2">
    <source>
        <dbReference type="Pfam" id="PF02308"/>
    </source>
</evidence>
<dbReference type="PANTHER" id="PTHR39084:SF1">
    <property type="entry name" value="DUF4010 DOMAIN-CONTAINING PROTEIN"/>
    <property type="match status" value="1"/>
</dbReference>
<feature type="transmembrane region" description="Helical" evidence="1">
    <location>
        <begin position="307"/>
        <end position="324"/>
    </location>
</feature>
<feature type="transmembrane region" description="Helical" evidence="1">
    <location>
        <begin position="368"/>
        <end position="388"/>
    </location>
</feature>
<comment type="caution">
    <text evidence="4">The sequence shown here is derived from an EMBL/GenBank/DDBJ whole genome shotgun (WGS) entry which is preliminary data.</text>
</comment>
<name>A0ABR8TRV8_9PSED</name>
<feature type="transmembrane region" description="Helical" evidence="1">
    <location>
        <begin position="141"/>
        <end position="162"/>
    </location>
</feature>
<feature type="transmembrane region" description="Helical" evidence="1">
    <location>
        <begin position="64"/>
        <end position="81"/>
    </location>
</feature>
<feature type="domain" description="MgtC/SapB/SrpB/YhiD N-terminal" evidence="2">
    <location>
        <begin position="10"/>
        <end position="134"/>
    </location>
</feature>
<dbReference type="Pfam" id="PF13194">
    <property type="entry name" value="DUF4010"/>
    <property type="match status" value="1"/>
</dbReference>
<keyword evidence="1" id="KW-0812">Transmembrane</keyword>
<gene>
    <name evidence="4" type="ORF">H9642_12630</name>
</gene>
<reference evidence="4 5" key="1">
    <citation type="submission" date="2020-08" db="EMBL/GenBank/DDBJ databases">
        <title>A Genomic Blueprint of the Chicken Gut Microbiome.</title>
        <authorList>
            <person name="Gilroy R."/>
            <person name="Ravi A."/>
            <person name="Getino M."/>
            <person name="Pursley I."/>
            <person name="Horton D.L."/>
            <person name="Alikhan N.-F."/>
            <person name="Baker D."/>
            <person name="Gharbi K."/>
            <person name="Hall N."/>
            <person name="Watson M."/>
            <person name="Adriaenssens E.M."/>
            <person name="Foster-Nyarko E."/>
            <person name="Jarju S."/>
            <person name="Secka A."/>
            <person name="Antonio M."/>
            <person name="Oren A."/>
            <person name="Chaudhuri R."/>
            <person name="La Ragione R.M."/>
            <person name="Hildebrand F."/>
            <person name="Pallen M.J."/>
        </authorList>
    </citation>
    <scope>NUCLEOTIDE SEQUENCE [LARGE SCALE GENOMIC DNA]</scope>
    <source>
        <strain evidence="4 5">Sa2CUA2</strain>
    </source>
</reference>
<evidence type="ECO:0000256" key="1">
    <source>
        <dbReference type="SAM" id="Phobius"/>
    </source>
</evidence>
<organism evidence="4 5">
    <name type="scientific">Serpens gallinarum</name>
    <dbReference type="NCBI Taxonomy" id="2763075"/>
    <lineage>
        <taxon>Bacteria</taxon>
        <taxon>Pseudomonadati</taxon>
        <taxon>Pseudomonadota</taxon>
        <taxon>Gammaproteobacteria</taxon>
        <taxon>Pseudomonadales</taxon>
        <taxon>Pseudomonadaceae</taxon>
        <taxon>Pseudomonas</taxon>
    </lineage>
</organism>
<keyword evidence="1" id="KW-1133">Transmembrane helix</keyword>
<protein>
    <submittedName>
        <fullName evidence="4">MgtC/SapB family protein</fullName>
    </submittedName>
</protein>
<feature type="transmembrane region" description="Helical" evidence="1">
    <location>
        <begin position="395"/>
        <end position="415"/>
    </location>
</feature>
<dbReference type="PANTHER" id="PTHR39084">
    <property type="entry name" value="MEMBRANE PROTEIN-RELATED"/>
    <property type="match status" value="1"/>
</dbReference>
<evidence type="ECO:0000313" key="4">
    <source>
        <dbReference type="EMBL" id="MBD7978029.1"/>
    </source>
</evidence>
<dbReference type="EMBL" id="JACSQG010000006">
    <property type="protein sequence ID" value="MBD7978029.1"/>
    <property type="molecule type" value="Genomic_DNA"/>
</dbReference>
<evidence type="ECO:0000259" key="3">
    <source>
        <dbReference type="Pfam" id="PF13194"/>
    </source>
</evidence>
<accession>A0ABR8TRV8</accession>
<feature type="domain" description="DUF4010" evidence="3">
    <location>
        <begin position="183"/>
        <end position="391"/>
    </location>
</feature>
<feature type="transmembrane region" description="Helical" evidence="1">
    <location>
        <begin position="236"/>
        <end position="254"/>
    </location>
</feature>
<evidence type="ECO:0000313" key="5">
    <source>
        <dbReference type="Proteomes" id="UP000611945"/>
    </source>
</evidence>
<feature type="transmembrane region" description="Helical" evidence="1">
    <location>
        <begin position="336"/>
        <end position="356"/>
    </location>
</feature>